<evidence type="ECO:0000256" key="5">
    <source>
        <dbReference type="ARBA" id="ARBA00022801"/>
    </source>
</evidence>
<protein>
    <recommendedName>
        <fullName evidence="17">Peptidase S8</fullName>
    </recommendedName>
</protein>
<evidence type="ECO:0000256" key="7">
    <source>
        <dbReference type="PIRSR" id="PIRSR615500-1"/>
    </source>
</evidence>
<dbReference type="InterPro" id="IPR023828">
    <property type="entry name" value="Peptidase_S8_Ser-AS"/>
</dbReference>
<comment type="similarity">
    <text evidence="1 8 9">Belongs to the peptidase S8 family.</text>
</comment>
<dbReference type="PRINTS" id="PR00723">
    <property type="entry name" value="SUBTILISIN"/>
</dbReference>
<feature type="chain" id="PRO_5016076426" description="Peptidase S8" evidence="10">
    <location>
        <begin position="28"/>
        <end position="766"/>
    </location>
</feature>
<dbReference type="AlphaFoldDB" id="A0A2W5K0C8"/>
<keyword evidence="6 8" id="KW-0720">Serine protease</keyword>
<dbReference type="Pfam" id="PF02225">
    <property type="entry name" value="PA"/>
    <property type="match status" value="1"/>
</dbReference>
<dbReference type="GO" id="GO:0006508">
    <property type="term" value="P:proteolysis"/>
    <property type="evidence" value="ECO:0007669"/>
    <property type="project" value="UniProtKB-KW"/>
</dbReference>
<feature type="signal peptide" evidence="10">
    <location>
        <begin position="1"/>
        <end position="27"/>
    </location>
</feature>
<keyword evidence="4 10" id="KW-0732">Signal</keyword>
<dbReference type="InterPro" id="IPR045051">
    <property type="entry name" value="SBT"/>
</dbReference>
<evidence type="ECO:0008006" key="17">
    <source>
        <dbReference type="Google" id="ProtNLM"/>
    </source>
</evidence>
<organism evidence="15 16">
    <name type="scientific">Rhodanobacter denitrificans</name>
    <dbReference type="NCBI Taxonomy" id="666685"/>
    <lineage>
        <taxon>Bacteria</taxon>
        <taxon>Pseudomonadati</taxon>
        <taxon>Pseudomonadota</taxon>
        <taxon>Gammaproteobacteria</taxon>
        <taxon>Lysobacterales</taxon>
        <taxon>Rhodanobacteraceae</taxon>
        <taxon>Rhodanobacter</taxon>
    </lineage>
</organism>
<dbReference type="InterPro" id="IPR041469">
    <property type="entry name" value="Subtilisin-like_FN3"/>
</dbReference>
<dbReference type="PROSITE" id="PS00136">
    <property type="entry name" value="SUBTILASE_ASP"/>
    <property type="match status" value="1"/>
</dbReference>
<reference evidence="15 16" key="1">
    <citation type="submission" date="2017-08" db="EMBL/GenBank/DDBJ databases">
        <title>Infants hospitalized years apart are colonized by the same room-sourced microbial strains.</title>
        <authorList>
            <person name="Brooks B."/>
            <person name="Olm M.R."/>
            <person name="Firek B.A."/>
            <person name="Baker R."/>
            <person name="Thomas B.C."/>
            <person name="Morowitz M.J."/>
            <person name="Banfield J.F."/>
        </authorList>
    </citation>
    <scope>NUCLEOTIDE SEQUENCE [LARGE SCALE GENOMIC DNA]</scope>
    <source>
        <strain evidence="15">S2_005_003_R2_42</strain>
    </source>
</reference>
<dbReference type="Pfam" id="PF00082">
    <property type="entry name" value="Peptidase_S8"/>
    <property type="match status" value="1"/>
</dbReference>
<feature type="domain" description="Peptidase S8/S53" evidence="11">
    <location>
        <begin position="174"/>
        <end position="597"/>
    </location>
</feature>
<evidence type="ECO:0000256" key="8">
    <source>
        <dbReference type="PROSITE-ProRule" id="PRU01240"/>
    </source>
</evidence>
<dbReference type="PROSITE" id="PS51892">
    <property type="entry name" value="SUBTILASE"/>
    <property type="match status" value="1"/>
</dbReference>
<dbReference type="Gene3D" id="2.60.40.2310">
    <property type="match status" value="1"/>
</dbReference>
<evidence type="ECO:0000259" key="12">
    <source>
        <dbReference type="Pfam" id="PF02225"/>
    </source>
</evidence>
<evidence type="ECO:0000256" key="6">
    <source>
        <dbReference type="ARBA" id="ARBA00022825"/>
    </source>
</evidence>
<evidence type="ECO:0000259" key="13">
    <source>
        <dbReference type="Pfam" id="PF05922"/>
    </source>
</evidence>
<dbReference type="Pfam" id="PF05922">
    <property type="entry name" value="Inhibitor_I9"/>
    <property type="match status" value="1"/>
</dbReference>
<dbReference type="SUPFAM" id="SSF52025">
    <property type="entry name" value="PA domain"/>
    <property type="match status" value="1"/>
</dbReference>
<comment type="caution">
    <text evidence="15">The sequence shown here is derived from an EMBL/GenBank/DDBJ whole genome shotgun (WGS) entry which is preliminary data.</text>
</comment>
<dbReference type="PANTHER" id="PTHR10795">
    <property type="entry name" value="PROPROTEIN CONVERTASE SUBTILISIN/KEXIN"/>
    <property type="match status" value="1"/>
</dbReference>
<dbReference type="Gene3D" id="3.50.30.30">
    <property type="match status" value="1"/>
</dbReference>
<dbReference type="Proteomes" id="UP000249046">
    <property type="component" value="Unassembled WGS sequence"/>
</dbReference>
<feature type="active site" description="Charge relay system" evidence="7 8">
    <location>
        <position position="183"/>
    </location>
</feature>
<dbReference type="InterPro" id="IPR015500">
    <property type="entry name" value="Peptidase_S8_subtilisin-rel"/>
</dbReference>
<feature type="active site" description="Charge relay system" evidence="7 8">
    <location>
        <position position="561"/>
    </location>
</feature>
<name>A0A2W5K0C8_9GAMM</name>
<keyword evidence="2" id="KW-0964">Secreted</keyword>
<dbReference type="InterPro" id="IPR010259">
    <property type="entry name" value="S8pro/Inhibitor_I9"/>
</dbReference>
<accession>A0A2W5K0C8</accession>
<gene>
    <name evidence="15" type="ORF">DI564_16165</name>
</gene>
<keyword evidence="5 8" id="KW-0378">Hydrolase</keyword>
<evidence type="ECO:0000256" key="1">
    <source>
        <dbReference type="ARBA" id="ARBA00011073"/>
    </source>
</evidence>
<feature type="domain" description="Inhibitor I9" evidence="13">
    <location>
        <begin position="102"/>
        <end position="148"/>
    </location>
</feature>
<dbReference type="SUPFAM" id="SSF52743">
    <property type="entry name" value="Subtilisin-like"/>
    <property type="match status" value="1"/>
</dbReference>
<feature type="domain" description="Subtilisin-like protease fibronectin type-III" evidence="14">
    <location>
        <begin position="650"/>
        <end position="734"/>
    </location>
</feature>
<dbReference type="EMBL" id="QFPO01000021">
    <property type="protein sequence ID" value="PZQ10201.1"/>
    <property type="molecule type" value="Genomic_DNA"/>
</dbReference>
<dbReference type="PROSITE" id="PS00138">
    <property type="entry name" value="SUBTILASE_SER"/>
    <property type="match status" value="1"/>
</dbReference>
<dbReference type="PROSITE" id="PS51257">
    <property type="entry name" value="PROKAR_LIPOPROTEIN"/>
    <property type="match status" value="1"/>
</dbReference>
<proteinExistence type="inferred from homology"/>
<evidence type="ECO:0000259" key="14">
    <source>
        <dbReference type="Pfam" id="PF17766"/>
    </source>
</evidence>
<dbReference type="InterPro" id="IPR023827">
    <property type="entry name" value="Peptidase_S8_Asp-AS"/>
</dbReference>
<feature type="active site" description="Charge relay system" evidence="7 8">
    <location>
        <position position="234"/>
    </location>
</feature>
<evidence type="ECO:0000256" key="2">
    <source>
        <dbReference type="ARBA" id="ARBA00022525"/>
    </source>
</evidence>
<dbReference type="GO" id="GO:0004252">
    <property type="term" value="F:serine-type endopeptidase activity"/>
    <property type="evidence" value="ECO:0007669"/>
    <property type="project" value="UniProtKB-UniRule"/>
</dbReference>
<dbReference type="InterPro" id="IPR036852">
    <property type="entry name" value="Peptidase_S8/S53_dom_sf"/>
</dbReference>
<evidence type="ECO:0000256" key="4">
    <source>
        <dbReference type="ARBA" id="ARBA00022729"/>
    </source>
</evidence>
<evidence type="ECO:0000256" key="10">
    <source>
        <dbReference type="SAM" id="SignalP"/>
    </source>
</evidence>
<dbReference type="Gene3D" id="3.40.50.200">
    <property type="entry name" value="Peptidase S8/S53 domain"/>
    <property type="match status" value="1"/>
</dbReference>
<evidence type="ECO:0000313" key="15">
    <source>
        <dbReference type="EMBL" id="PZQ10201.1"/>
    </source>
</evidence>
<evidence type="ECO:0000313" key="16">
    <source>
        <dbReference type="Proteomes" id="UP000249046"/>
    </source>
</evidence>
<sequence>MNHSLRVTLLAATIGACLAGGGLAVHAADTPADAAATRSTYLITFAEPGVLDNDGSLGGLAATAPRSDGSLRFDARSPEVVAYRGVLAQSRQQHLQAIAARLGRSVTPTHEYEYTHSGIAAELTAAEAAEIARLPGVREVEAEPFYETGTYRGPTFIGADTIWNATPTTPVNRGKGVVIGVLDSGIDADHPSFADDASCGFGGSDHKLLSYRDCSSTAAGVCNGPSPEVTLSSHGAHTASTAGGNFLLSSGPAPAPAPPAGFTSISGVAPCASIRSYKVCNESNGTCGGADIVAGINNAIADAVGVINFSISGGTSPWNDNDRTFLNAVNAGIFVAASAGNTSDGVPNPVGQVNHRGPWVMSVAASTHDQILAAQMSVEGPAPADDMQGMVIIKGSTTPAGSAFTDLPLRTYAANIEGCTATGGIPAGQFNGVGAYIRRGNCSFAEKITNAVNAGASFVLIGNNETGGISMNTAGAPTTVPAYSIGSPASDRLFAYVAANPTATTFSFTPNVGNPDMLGDFSLRGPTSGVTIGVTKPDITAPGVSIYAAVNGGYGRMSGTSMSSPHVAGAAALIRAVHPDWNPVEVKSALQMTAKRTGRKDDGATPWDPDDVGNGRVDLTVAAKAGLVMNETYANYLAANPSTGGDPKTLNLPSMRNMACAPSCTFTRTVSSKLAASATWNASFEGAEGLSVTVSPASFTLAPGASQTLTITVAPEDYGPSFANRIGFGFVVLKTASAGQAPDATISLAVRGAADGVFRNGFDPLP</sequence>
<dbReference type="InterPro" id="IPR000209">
    <property type="entry name" value="Peptidase_S8/S53_dom"/>
</dbReference>
<evidence type="ECO:0000256" key="3">
    <source>
        <dbReference type="ARBA" id="ARBA00022670"/>
    </source>
</evidence>
<evidence type="ECO:0000256" key="9">
    <source>
        <dbReference type="RuleBase" id="RU003355"/>
    </source>
</evidence>
<feature type="domain" description="PA" evidence="12">
    <location>
        <begin position="415"/>
        <end position="490"/>
    </location>
</feature>
<keyword evidence="3 8" id="KW-0645">Protease</keyword>
<dbReference type="Pfam" id="PF17766">
    <property type="entry name" value="fn3_6"/>
    <property type="match status" value="1"/>
</dbReference>
<dbReference type="InterPro" id="IPR003137">
    <property type="entry name" value="PA_domain"/>
</dbReference>
<dbReference type="InterPro" id="IPR046450">
    <property type="entry name" value="PA_dom_sf"/>
</dbReference>
<evidence type="ECO:0000259" key="11">
    <source>
        <dbReference type="Pfam" id="PF00082"/>
    </source>
</evidence>